<name>A0A6F8XFP3_9GAMM</name>
<dbReference type="AlphaFoldDB" id="A0A6F8XFP3"/>
<dbReference type="SUPFAM" id="SSF56801">
    <property type="entry name" value="Acetyl-CoA synthetase-like"/>
    <property type="match status" value="1"/>
</dbReference>
<dbReference type="Proteomes" id="UP000501053">
    <property type="component" value="Chromosome"/>
</dbReference>
<protein>
    <recommendedName>
        <fullName evidence="3">AMP-binding enzyme C-terminal domain-containing protein</fullName>
    </recommendedName>
</protein>
<gene>
    <name evidence="1" type="ORF">HMEPL2_33530</name>
</gene>
<evidence type="ECO:0000313" key="2">
    <source>
        <dbReference type="Proteomes" id="UP000501053"/>
    </source>
</evidence>
<evidence type="ECO:0008006" key="3">
    <source>
        <dbReference type="Google" id="ProtNLM"/>
    </source>
</evidence>
<evidence type="ECO:0000313" key="1">
    <source>
        <dbReference type="EMBL" id="BCB73002.1"/>
    </source>
</evidence>
<dbReference type="EMBL" id="AP022869">
    <property type="protein sequence ID" value="BCB73002.1"/>
    <property type="molecule type" value="Genomic_DNA"/>
</dbReference>
<reference evidence="1 2" key="1">
    <citation type="submission" date="2020-03" db="EMBL/GenBank/DDBJ databases">
        <title>Complete Genome Sequence of Halomonas meridiana strain Eplume2, isolated from hydrothermal-plume in the north east Pacific Ocean.</title>
        <authorList>
            <person name="Kurihara Y."/>
            <person name="Kawai S."/>
            <person name="Sakai A."/>
            <person name="Galipon J."/>
            <person name="Arakawa K."/>
        </authorList>
    </citation>
    <scope>NUCLEOTIDE SEQUENCE [LARGE SCALE GENOMIC DNA]</scope>
    <source>
        <strain evidence="1 2">Eplume2</strain>
    </source>
</reference>
<dbReference type="InterPro" id="IPR045851">
    <property type="entry name" value="AMP-bd_C_sf"/>
</dbReference>
<dbReference type="Gene3D" id="3.30.300.30">
    <property type="match status" value="1"/>
</dbReference>
<proteinExistence type="predicted"/>
<keyword evidence="2" id="KW-1185">Reference proteome</keyword>
<organism evidence="1 2">
    <name type="scientific">Vreelandella aquamarina</name>
    <dbReference type="NCBI Taxonomy" id="77097"/>
    <lineage>
        <taxon>Bacteria</taxon>
        <taxon>Pseudomonadati</taxon>
        <taxon>Pseudomonadota</taxon>
        <taxon>Gammaproteobacteria</taxon>
        <taxon>Oceanospirillales</taxon>
        <taxon>Halomonadaceae</taxon>
        <taxon>Vreelandella</taxon>
    </lineage>
</organism>
<sequence>MVSLSAVEAAVRAVVDDPNIPLMAVSLPDANKGERIVLLSEAALDAQTLKTALRSHGTPALMIPSDWLTVEEIPRLGSGKADFAGAKRLAEAQLAAESS</sequence>
<accession>A0A6F8XFP3</accession>